<feature type="region of interest" description="Disordered" evidence="2">
    <location>
        <begin position="160"/>
        <end position="183"/>
    </location>
</feature>
<keyword evidence="1" id="KW-0175">Coiled coil</keyword>
<dbReference type="GeneID" id="101357173"/>
<dbReference type="KEGG" id="tmu:101357173"/>
<name>A0A2Y9S3I3_TRIMA</name>
<dbReference type="AlphaFoldDB" id="A0A2Y9S3I3"/>
<dbReference type="STRING" id="127582.A0A2Y9S3I3"/>
<sequence>MFLNRTRKLHLGTRTINNFVHHLQILYILKWTLLKKIRKHVRSRCYECQLFFSRLSLPRFSILHGNQQYHFRLASDINIEKYSQNVLIQPSDTSISSLKQFEPICKFHWAEAFNDEITTNQNSMEGLHYTEKPELQSHMCNYEKDSSIKKNLFKEDSPVGISISTNKDQPANESVSESSRSPPLIRCCGDKLNFMENSLAKSSARGPARNPTQPESFFYKESVYSDAEETLNKESSFNLRDLRANYETETAVSPSEIQNSGEMPQMSVSHQKEARVEDVENPGVFSAWSPTDISWSGGGFRGDCKTSDMGQSFENLQPLEEDMALNEVLRKLKHSNKKQQIRIQDLQCSNMYLEKKVKELQMKITRQQVLVDVINKLKENVEKLIEDKYKVILEKNDADRTLKNVREILSDTQKHLQESRNEKKTLQLELKKIKVNYVHLQERYMTEVQEKNKCVSQCIEMDKTLSKKEEEVARLQQVKGELEKATASALDLVKREKETRGPEFLSLQEKFQKHEKQNIQERQKLKSSLDKLVAQVKSLKFISENERAKNMKLQQQINEIKNENAKLQQQITRSEEQNYVPKLEIAELKEQLEEAMESDTTKDTKMIHSDLFLNCPPCEDKSLSPPDEKRTQLSSKIHNLLTLMVGLLTCQDITNPDAEHFKESKKISDVMLQKLKCLYLQKKTLDKELLKHKARITTVRELIANEKAFQDQVTEVTDFDSDEIKNVSDVPILLGARLDKYHNLNEELDFLIAKLGNLLESKEDHCNRLIEENDKYQTHLGNLTDKVLSYEEIIKCADQRLQISHSQIAHLEERNKNLEDLIRRPRERTRRVRPRRLENQPKSMTMVGHLDDHFKEDYISM</sequence>
<feature type="coiled-coil region" evidence="1">
    <location>
        <begin position="543"/>
        <end position="577"/>
    </location>
</feature>
<evidence type="ECO:0000313" key="5">
    <source>
        <dbReference type="RefSeq" id="XP_023598678.1"/>
    </source>
</evidence>
<evidence type="ECO:0000256" key="2">
    <source>
        <dbReference type="SAM" id="MobiDB-lite"/>
    </source>
</evidence>
<feature type="coiled-coil region" evidence="1">
    <location>
        <begin position="329"/>
        <end position="488"/>
    </location>
</feature>
<evidence type="ECO:0000256" key="1">
    <source>
        <dbReference type="SAM" id="Coils"/>
    </source>
</evidence>
<dbReference type="PANTHER" id="PTHR36864">
    <property type="entry name" value="CANCER-ASSOCIATED GENE 1 PROTEIN"/>
    <property type="match status" value="1"/>
</dbReference>
<dbReference type="InterPro" id="IPR052686">
    <property type="entry name" value="CAGE1_homolog"/>
</dbReference>
<dbReference type="RefSeq" id="XP_023598678.1">
    <property type="nucleotide sequence ID" value="XM_023742910.1"/>
</dbReference>
<feature type="domain" description="Cancer-associated gene protein 1 N-terminal" evidence="3">
    <location>
        <begin position="74"/>
        <end position="537"/>
    </location>
</feature>
<dbReference type="InterPro" id="IPR029381">
    <property type="entry name" value="CAGE1_N"/>
</dbReference>
<gene>
    <name evidence="5" type="primary">CAGE1</name>
</gene>
<keyword evidence="4" id="KW-1185">Reference proteome</keyword>
<accession>A0A2Y9S3I3</accession>
<organism evidence="4 5">
    <name type="scientific">Trichechus manatus latirostris</name>
    <name type="common">Florida manatee</name>
    <dbReference type="NCBI Taxonomy" id="127582"/>
    <lineage>
        <taxon>Eukaryota</taxon>
        <taxon>Metazoa</taxon>
        <taxon>Chordata</taxon>
        <taxon>Craniata</taxon>
        <taxon>Vertebrata</taxon>
        <taxon>Euteleostomi</taxon>
        <taxon>Mammalia</taxon>
        <taxon>Eutheria</taxon>
        <taxon>Afrotheria</taxon>
        <taxon>Sirenia</taxon>
        <taxon>Trichechidae</taxon>
        <taxon>Trichechus</taxon>
    </lineage>
</organism>
<protein>
    <submittedName>
        <fullName evidence="5">LOW QUALITY PROTEIN: cancer-associated gene 1 protein</fullName>
    </submittedName>
</protein>
<feature type="compositionally biased region" description="Polar residues" evidence="2">
    <location>
        <begin position="162"/>
        <end position="181"/>
    </location>
</feature>
<dbReference type="FunCoup" id="A0A2Y9S3I3">
    <property type="interactions" value="29"/>
</dbReference>
<evidence type="ECO:0000313" key="4">
    <source>
        <dbReference type="Proteomes" id="UP000248480"/>
    </source>
</evidence>
<dbReference type="CTD" id="285782"/>
<dbReference type="Pfam" id="PF15066">
    <property type="entry name" value="CAGE1"/>
    <property type="match status" value="1"/>
</dbReference>
<proteinExistence type="predicted"/>
<feature type="coiled-coil region" evidence="1">
    <location>
        <begin position="741"/>
        <end position="828"/>
    </location>
</feature>
<dbReference type="PANTHER" id="PTHR36864:SF1">
    <property type="entry name" value="CANCER-ASSOCIATED GENE 1 PROTEIN"/>
    <property type="match status" value="1"/>
</dbReference>
<dbReference type="InParanoid" id="A0A2Y9S3I3"/>
<dbReference type="Proteomes" id="UP000248480">
    <property type="component" value="Unplaced"/>
</dbReference>
<evidence type="ECO:0000259" key="3">
    <source>
        <dbReference type="Pfam" id="PF15066"/>
    </source>
</evidence>
<reference evidence="5" key="1">
    <citation type="submission" date="2025-08" db="UniProtKB">
        <authorList>
            <consortium name="RefSeq"/>
        </authorList>
    </citation>
    <scope>IDENTIFICATION</scope>
</reference>